<evidence type="ECO:0000256" key="1">
    <source>
        <dbReference type="SAM" id="Phobius"/>
    </source>
</evidence>
<feature type="transmembrane region" description="Helical" evidence="1">
    <location>
        <begin position="43"/>
        <end position="68"/>
    </location>
</feature>
<keyword evidence="1" id="KW-0472">Membrane</keyword>
<organism evidence="2 3">
    <name type="scientific">Thlaspi arvense</name>
    <name type="common">Field penny-cress</name>
    <dbReference type="NCBI Taxonomy" id="13288"/>
    <lineage>
        <taxon>Eukaryota</taxon>
        <taxon>Viridiplantae</taxon>
        <taxon>Streptophyta</taxon>
        <taxon>Embryophyta</taxon>
        <taxon>Tracheophyta</taxon>
        <taxon>Spermatophyta</taxon>
        <taxon>Magnoliopsida</taxon>
        <taxon>eudicotyledons</taxon>
        <taxon>Gunneridae</taxon>
        <taxon>Pentapetalae</taxon>
        <taxon>rosids</taxon>
        <taxon>malvids</taxon>
        <taxon>Brassicales</taxon>
        <taxon>Brassicaceae</taxon>
        <taxon>Thlaspideae</taxon>
        <taxon>Thlaspi</taxon>
    </lineage>
</organism>
<dbReference type="AlphaFoldDB" id="A0AAU9SL54"/>
<evidence type="ECO:0000313" key="2">
    <source>
        <dbReference type="EMBL" id="CAH2066166.1"/>
    </source>
</evidence>
<gene>
    <name evidence="2" type="ORF">TAV2_LOCUS16595</name>
</gene>
<evidence type="ECO:0000313" key="3">
    <source>
        <dbReference type="Proteomes" id="UP000836841"/>
    </source>
</evidence>
<keyword evidence="1" id="KW-0812">Transmembrane</keyword>
<proteinExistence type="predicted"/>
<sequence length="77" mass="9110">MVEALWFDETGVYELFVIALCNISVAKRKRYLLDSHNLCCINYAYIFSFSVIFQVGCITNQYFVWYIYRLMKSDLVG</sequence>
<keyword evidence="3" id="KW-1185">Reference proteome</keyword>
<dbReference type="EMBL" id="OU466861">
    <property type="protein sequence ID" value="CAH2066166.1"/>
    <property type="molecule type" value="Genomic_DNA"/>
</dbReference>
<feature type="non-terminal residue" evidence="2">
    <location>
        <position position="77"/>
    </location>
</feature>
<reference evidence="2 3" key="1">
    <citation type="submission" date="2022-03" db="EMBL/GenBank/DDBJ databases">
        <authorList>
            <person name="Nunn A."/>
            <person name="Chopra R."/>
            <person name="Nunn A."/>
            <person name="Contreras Garrido A."/>
        </authorList>
    </citation>
    <scope>NUCLEOTIDE SEQUENCE [LARGE SCALE GENOMIC DNA]</scope>
</reference>
<name>A0AAU9SL54_THLAR</name>
<protein>
    <submittedName>
        <fullName evidence="2">Uncharacterized protein</fullName>
    </submittedName>
</protein>
<keyword evidence="1" id="KW-1133">Transmembrane helix</keyword>
<dbReference type="Proteomes" id="UP000836841">
    <property type="component" value="Chromosome 5"/>
</dbReference>
<accession>A0AAU9SL54</accession>